<dbReference type="EMBL" id="JAETWB010000074">
    <property type="protein sequence ID" value="MBL6082500.1"/>
    <property type="molecule type" value="Genomic_DNA"/>
</dbReference>
<comment type="caution">
    <text evidence="1">The sequence shown here is derived from an EMBL/GenBank/DDBJ whole genome shotgun (WGS) entry which is preliminary data.</text>
</comment>
<organism evidence="1 2">
    <name type="scientific">Belnapia arida</name>
    <dbReference type="NCBI Taxonomy" id="2804533"/>
    <lineage>
        <taxon>Bacteria</taxon>
        <taxon>Pseudomonadati</taxon>
        <taxon>Pseudomonadota</taxon>
        <taxon>Alphaproteobacteria</taxon>
        <taxon>Acetobacterales</taxon>
        <taxon>Roseomonadaceae</taxon>
        <taxon>Belnapia</taxon>
    </lineage>
</organism>
<reference evidence="1 2" key="1">
    <citation type="submission" date="2021-01" db="EMBL/GenBank/DDBJ databases">
        <title>Belnapia mucosa sp. nov. and Belnapia arida sp. nov., isolated from the Tabernas Desert (Almeria, Spain).</title>
        <authorList>
            <person name="Molina-Menor E."/>
            <person name="Vidal-Verdu A."/>
            <person name="Calonge A."/>
            <person name="Satari L."/>
            <person name="Pereto J."/>
            <person name="Porcar M."/>
        </authorList>
    </citation>
    <scope>NUCLEOTIDE SEQUENCE [LARGE SCALE GENOMIC DNA]</scope>
    <source>
        <strain evidence="1 2">T18</strain>
    </source>
</reference>
<gene>
    <name evidence="1" type="ORF">JMJ56_31530</name>
</gene>
<proteinExistence type="predicted"/>
<evidence type="ECO:0000313" key="1">
    <source>
        <dbReference type="EMBL" id="MBL6082500.1"/>
    </source>
</evidence>
<accession>A0ABS1UDA3</accession>
<keyword evidence="2" id="KW-1185">Reference proteome</keyword>
<dbReference type="RefSeq" id="WP_202835831.1">
    <property type="nucleotide sequence ID" value="NZ_JAETWB010000074.1"/>
</dbReference>
<evidence type="ECO:0000313" key="2">
    <source>
        <dbReference type="Proteomes" id="UP000660885"/>
    </source>
</evidence>
<name>A0ABS1UDA3_9PROT</name>
<sequence length="113" mass="12068">MASLVGRSEADLVAARGVPKQTYDTEGRRFLQYEDRRLVSYPSAPFYGPAYGGFGYGGFAGRRFGPAFGGYYGSAFVPTVETRACDVTFELRAGRVVGFTSRGNDCVATPAAG</sequence>
<dbReference type="Proteomes" id="UP000660885">
    <property type="component" value="Unassembled WGS sequence"/>
</dbReference>
<protein>
    <submittedName>
        <fullName evidence="1">Uncharacterized protein</fullName>
    </submittedName>
</protein>